<comment type="caution">
    <text evidence="2">The sequence shown here is derived from an EMBL/GenBank/DDBJ whole genome shotgun (WGS) entry which is preliminary data.</text>
</comment>
<dbReference type="Proteomes" id="UP001500013">
    <property type="component" value="Unassembled WGS sequence"/>
</dbReference>
<keyword evidence="3" id="KW-1185">Reference proteome</keyword>
<reference evidence="3" key="1">
    <citation type="journal article" date="2019" name="Int. J. Syst. Evol. Microbiol.">
        <title>The Global Catalogue of Microorganisms (GCM) 10K type strain sequencing project: providing services to taxonomists for standard genome sequencing and annotation.</title>
        <authorList>
            <consortium name="The Broad Institute Genomics Platform"/>
            <consortium name="The Broad Institute Genome Sequencing Center for Infectious Disease"/>
            <person name="Wu L."/>
            <person name="Ma J."/>
        </authorList>
    </citation>
    <scope>NUCLEOTIDE SEQUENCE [LARGE SCALE GENOMIC DNA]</scope>
    <source>
        <strain evidence="3">JCM 15628</strain>
    </source>
</reference>
<accession>A0ABP5EBG7</accession>
<name>A0ABP5EBG7_9MICO</name>
<feature type="transmembrane region" description="Helical" evidence="1">
    <location>
        <begin position="12"/>
        <end position="32"/>
    </location>
</feature>
<feature type="transmembrane region" description="Helical" evidence="1">
    <location>
        <begin position="205"/>
        <end position="229"/>
    </location>
</feature>
<dbReference type="EMBL" id="BAAAPU010000011">
    <property type="protein sequence ID" value="GAA1993504.1"/>
    <property type="molecule type" value="Genomic_DNA"/>
</dbReference>
<evidence type="ECO:0000256" key="1">
    <source>
        <dbReference type="SAM" id="Phobius"/>
    </source>
</evidence>
<organism evidence="2 3">
    <name type="scientific">Terrabacter lapilli</name>
    <dbReference type="NCBI Taxonomy" id="436231"/>
    <lineage>
        <taxon>Bacteria</taxon>
        <taxon>Bacillati</taxon>
        <taxon>Actinomycetota</taxon>
        <taxon>Actinomycetes</taxon>
        <taxon>Micrococcales</taxon>
        <taxon>Intrasporangiaceae</taxon>
        <taxon>Terrabacter</taxon>
    </lineage>
</organism>
<feature type="transmembrane region" description="Helical" evidence="1">
    <location>
        <begin position="124"/>
        <end position="142"/>
    </location>
</feature>
<evidence type="ECO:0000313" key="3">
    <source>
        <dbReference type="Proteomes" id="UP001500013"/>
    </source>
</evidence>
<feature type="transmembrane region" description="Helical" evidence="1">
    <location>
        <begin position="86"/>
        <end position="104"/>
    </location>
</feature>
<feature type="transmembrane region" description="Helical" evidence="1">
    <location>
        <begin position="179"/>
        <end position="199"/>
    </location>
</feature>
<keyword evidence="1" id="KW-0812">Transmembrane</keyword>
<protein>
    <submittedName>
        <fullName evidence="2">Uncharacterized protein</fullName>
    </submittedName>
</protein>
<keyword evidence="1" id="KW-1133">Transmembrane helix</keyword>
<proteinExistence type="predicted"/>
<keyword evidence="1" id="KW-0472">Membrane</keyword>
<sequence length="307" mass="33012">MAVDVDVLKDLIPYVVPAVIAFFGVTLGPAFLTTRRVRQDLASDTELLGRLQPGTKEHTELAAAVQSRTLHLVSMIHFPAATKLDVLAWLGVIAWSLTATAWWMASASTQPVLRILTGLDPLTAGFPMWIGVASILTTWLGFQHSWSRRAVSRVRYVRAHLGEAEALETWRSLRLAEKWSFSVAVCLVGYTLVVLTAAASSTPDAVPGFVAAWGVVAAALSVLGFVITYTRHGMNNVLPPLLKDDVAVDEARAAEESEEAARQRRVTAEATQRPVAWPRLSALLVGMVMLGRRGGQGRGATGPGPGS</sequence>
<gene>
    <name evidence="2" type="ORF">GCM10009817_39760</name>
</gene>
<evidence type="ECO:0000313" key="2">
    <source>
        <dbReference type="EMBL" id="GAA1993504.1"/>
    </source>
</evidence>